<dbReference type="RefSeq" id="WP_290261608.1">
    <property type="nucleotide sequence ID" value="NZ_JAUFQG010000004.1"/>
</dbReference>
<keyword evidence="2" id="KW-1185">Reference proteome</keyword>
<gene>
    <name evidence="1" type="ORF">ACFOX3_15130</name>
</gene>
<reference evidence="2" key="1">
    <citation type="journal article" date="2019" name="Int. J. Syst. Evol. Microbiol.">
        <title>The Global Catalogue of Microorganisms (GCM) 10K type strain sequencing project: providing services to taxonomists for standard genome sequencing and annotation.</title>
        <authorList>
            <consortium name="The Broad Institute Genomics Platform"/>
            <consortium name="The Broad Institute Genome Sequencing Center for Infectious Disease"/>
            <person name="Wu L."/>
            <person name="Ma J."/>
        </authorList>
    </citation>
    <scope>NUCLEOTIDE SEQUENCE [LARGE SCALE GENOMIC DNA]</scope>
    <source>
        <strain evidence="2">CECT 8570</strain>
    </source>
</reference>
<protein>
    <recommendedName>
        <fullName evidence="3">Transposase IS200-like domain-containing protein</fullName>
    </recommendedName>
</protein>
<dbReference type="Proteomes" id="UP001595840">
    <property type="component" value="Unassembled WGS sequence"/>
</dbReference>
<evidence type="ECO:0008006" key="3">
    <source>
        <dbReference type="Google" id="ProtNLM"/>
    </source>
</evidence>
<sequence length="368" mass="41068">MHNHVCFTYLRLRNPSQDVLFSGPEDYRATLDVLAGLSQSHTAIGAFCLLEQEVHLIALADAEQGRALSQALLDALTGNPEHPLSRHWTFKQIERKQLPQRLAQIHLLPCSLGLCSKADIYPWSSHQAFAQPNLAPSWLDTEALWHQVTPRQSNRVRAYLHLLEQSSRVQSQPLLPAQGQRRLGQIESAINPSEALTERGVAEFVLSEHQTQWTHLTHHRSNRRKQYLAGLSCALCQYLAIFDEKHTALSELFDCSAEELIGLARLASREASQYIITSASKLSAPSAAYQTQPEIRNSLTGVISPAPITKDEAPAGAWTALQDSNAKENDLDEHSFHTSPDDIDLELDYSVEDDLTLDLPAIRLVARQ</sequence>
<accession>A0ABV8V6Y1</accession>
<proteinExistence type="predicted"/>
<dbReference type="EMBL" id="JBHSCX010000020">
    <property type="protein sequence ID" value="MFC4363646.1"/>
    <property type="molecule type" value="Genomic_DNA"/>
</dbReference>
<evidence type="ECO:0000313" key="2">
    <source>
        <dbReference type="Proteomes" id="UP001595840"/>
    </source>
</evidence>
<evidence type="ECO:0000313" key="1">
    <source>
        <dbReference type="EMBL" id="MFC4363646.1"/>
    </source>
</evidence>
<organism evidence="1 2">
    <name type="scientific">Simiduia curdlanivorans</name>
    <dbReference type="NCBI Taxonomy" id="1492769"/>
    <lineage>
        <taxon>Bacteria</taxon>
        <taxon>Pseudomonadati</taxon>
        <taxon>Pseudomonadota</taxon>
        <taxon>Gammaproteobacteria</taxon>
        <taxon>Cellvibrionales</taxon>
        <taxon>Cellvibrionaceae</taxon>
        <taxon>Simiduia</taxon>
    </lineage>
</organism>
<name>A0ABV8V6Y1_9GAMM</name>
<comment type="caution">
    <text evidence="1">The sequence shown here is derived from an EMBL/GenBank/DDBJ whole genome shotgun (WGS) entry which is preliminary data.</text>
</comment>